<dbReference type="RefSeq" id="WP_067528988.1">
    <property type="nucleotide sequence ID" value="NZ_JABELX010000016.1"/>
</dbReference>
<gene>
    <name evidence="1" type="ORF">HLB23_33740</name>
</gene>
<accession>A0A849CEJ2</accession>
<name>A0A849CEJ2_9NOCA</name>
<protein>
    <submittedName>
        <fullName evidence="1">DUF2505 domain-containing protein</fullName>
    </submittedName>
</protein>
<dbReference type="Proteomes" id="UP000586827">
    <property type="component" value="Unassembled WGS sequence"/>
</dbReference>
<reference evidence="1 2" key="1">
    <citation type="submission" date="2020-05" db="EMBL/GenBank/DDBJ databases">
        <title>MicrobeNet Type strains.</title>
        <authorList>
            <person name="Nicholson A.C."/>
        </authorList>
    </citation>
    <scope>NUCLEOTIDE SEQUENCE [LARGE SCALE GENOMIC DNA]</scope>
    <source>
        <strain evidence="1 2">JCM 3224</strain>
    </source>
</reference>
<dbReference type="InterPro" id="IPR019639">
    <property type="entry name" value="DUF2505"/>
</dbReference>
<dbReference type="EMBL" id="JABELX010000016">
    <property type="protein sequence ID" value="NNH74757.1"/>
    <property type="molecule type" value="Genomic_DNA"/>
</dbReference>
<evidence type="ECO:0000313" key="2">
    <source>
        <dbReference type="Proteomes" id="UP000586827"/>
    </source>
</evidence>
<proteinExistence type="predicted"/>
<keyword evidence="2" id="KW-1185">Reference proteome</keyword>
<comment type="caution">
    <text evidence="1">The sequence shown here is derived from an EMBL/GenBank/DDBJ whole genome shotgun (WGS) entry which is preliminary data.</text>
</comment>
<sequence length="161" mass="17290">MATPLAFTGRSAHSAAAVRAAFADEQYWKDRIDQVGGVNARIESLAIAGDQVRVELVQTIPATDLPKQVTAIKPDGLVIPRTEIWTGDAGTFTARVDGAPAEVRGTLTLTEDGTGSRYVVDGSIEVNIPLFGKKIEAAIQENLSDLLVREAEFTDNWLSSH</sequence>
<evidence type="ECO:0000313" key="1">
    <source>
        <dbReference type="EMBL" id="NNH74757.1"/>
    </source>
</evidence>
<dbReference type="Pfam" id="PF10698">
    <property type="entry name" value="DUF2505"/>
    <property type="match status" value="1"/>
</dbReference>
<dbReference type="AlphaFoldDB" id="A0A849CEJ2"/>
<organism evidence="1 2">
    <name type="scientific">Nocardia uniformis</name>
    <dbReference type="NCBI Taxonomy" id="53432"/>
    <lineage>
        <taxon>Bacteria</taxon>
        <taxon>Bacillati</taxon>
        <taxon>Actinomycetota</taxon>
        <taxon>Actinomycetes</taxon>
        <taxon>Mycobacteriales</taxon>
        <taxon>Nocardiaceae</taxon>
        <taxon>Nocardia</taxon>
    </lineage>
</organism>